<evidence type="ECO:0000259" key="2">
    <source>
        <dbReference type="Pfam" id="PF15806"/>
    </source>
</evidence>
<feature type="compositionally biased region" description="Low complexity" evidence="1">
    <location>
        <begin position="560"/>
        <end position="571"/>
    </location>
</feature>
<evidence type="ECO:0000313" key="4">
    <source>
        <dbReference type="Proteomes" id="UP000515135"/>
    </source>
</evidence>
<dbReference type="InterPro" id="IPR055452">
    <property type="entry name" value="TRAPP14_C"/>
</dbReference>
<evidence type="ECO:0000313" key="5">
    <source>
        <dbReference type="RefSeq" id="XP_019639653.1"/>
    </source>
</evidence>
<reference evidence="5" key="1">
    <citation type="submission" date="2025-08" db="UniProtKB">
        <authorList>
            <consortium name="RefSeq"/>
        </authorList>
    </citation>
    <scope>IDENTIFICATION</scope>
    <source>
        <tissue evidence="5">Gonad</tissue>
    </source>
</reference>
<feature type="region of interest" description="Disordered" evidence="1">
    <location>
        <begin position="489"/>
        <end position="522"/>
    </location>
</feature>
<feature type="compositionally biased region" description="Polar residues" evidence="1">
    <location>
        <begin position="489"/>
        <end position="515"/>
    </location>
</feature>
<proteinExistence type="predicted"/>
<dbReference type="Pfam" id="PF15806">
    <property type="entry name" value="TRAPP14_N"/>
    <property type="match status" value="1"/>
</dbReference>
<feature type="region of interest" description="Disordered" evidence="1">
    <location>
        <begin position="547"/>
        <end position="573"/>
    </location>
</feature>
<dbReference type="GO" id="GO:1990071">
    <property type="term" value="C:TRAPPII protein complex"/>
    <property type="evidence" value="ECO:0007669"/>
    <property type="project" value="TreeGrafter"/>
</dbReference>
<evidence type="ECO:0000259" key="3">
    <source>
        <dbReference type="Pfam" id="PF23652"/>
    </source>
</evidence>
<dbReference type="KEGG" id="bbel:109481515"/>
<protein>
    <submittedName>
        <fullName evidence="5">Uncharacterized protein C7orf43 homolog</fullName>
    </submittedName>
</protein>
<gene>
    <name evidence="5" type="primary">LOC109481515</name>
</gene>
<dbReference type="Proteomes" id="UP000515135">
    <property type="component" value="Unplaced"/>
</dbReference>
<dbReference type="InterPro" id="IPR031626">
    <property type="entry name" value="TRAPPC14"/>
</dbReference>
<keyword evidence="4" id="KW-1185">Reference proteome</keyword>
<sequence>MAPDGRSETGFSLHFPSSKVGDVQNLSQTPRRNFVYQGETIDVLLIAKYCEEDRDEERIRAWRDRVLELSTAATATSLFQSPHDICHQDGGLEKGASSTSNGKQDFRDCVPLLLHNSSAKDQAEKGEDPVTISEDTVVFPLRVSLDKLPVGTKRVGVSVVVWNPEVDSGEEDAAEENTNVPAEPAEEQVTKEVKESSDVKCHVLILLCQYHTDRVTETFPLLPPPLVKCRKVSVGRKHFLIIKVYNSSCEDVTVHQLQIIPNCNAAFQHDGAEKSSPQPNIQTPSKRTAEGGLFSLVHTDPSQLPSHLQPLEEHCLVFQIVVNDNWNAGKYESLESALLLLMLWQPGTAVNSNSSEEHIHTHYSLPVMKLDEPQFIMNATCPSPVYVGQRFDVKYTLVNNLQDFLTIKLVWSPEKALQDQKDKTEASIRSARSVMDSVVCHTPSYNLGFCKCGSTVSFTVPFQVLRPGLFEVGQHMKLKLQFNTITPNFPHSHSGSSDGKSTPGSSFSRTNSPNFTPDKKQGMAAKSYSFTDSTSAAIVKTQYYPAGVRQTNSPTHSQDSRTSSPSRSAPAFLAQPPAPVLSLEKIMKHNCKVYVMEPNS</sequence>
<dbReference type="PANTHER" id="PTHR16096">
    <property type="entry name" value="MICROTUBULE-ASSOCIATED PROTEIN 11"/>
    <property type="match status" value="1"/>
</dbReference>
<dbReference type="GeneID" id="109481515"/>
<name>A0A6P4ZS59_BRABE</name>
<dbReference type="GO" id="GO:0060271">
    <property type="term" value="P:cilium assembly"/>
    <property type="evidence" value="ECO:0007669"/>
    <property type="project" value="InterPro"/>
</dbReference>
<feature type="domain" description="TRAPP14 N-terminal" evidence="2">
    <location>
        <begin position="13"/>
        <end position="373"/>
    </location>
</feature>
<organism evidence="4 5">
    <name type="scientific">Branchiostoma belcheri</name>
    <name type="common">Amphioxus</name>
    <dbReference type="NCBI Taxonomy" id="7741"/>
    <lineage>
        <taxon>Eukaryota</taxon>
        <taxon>Metazoa</taxon>
        <taxon>Chordata</taxon>
        <taxon>Cephalochordata</taxon>
        <taxon>Leptocardii</taxon>
        <taxon>Amphioxiformes</taxon>
        <taxon>Branchiostomatidae</taxon>
        <taxon>Branchiostoma</taxon>
    </lineage>
</organism>
<feature type="domain" description="TRAPP14 C-terminal" evidence="3">
    <location>
        <begin position="375"/>
        <end position="598"/>
    </location>
</feature>
<dbReference type="InterPro" id="IPR055453">
    <property type="entry name" value="TRAPP14_N"/>
</dbReference>
<evidence type="ECO:0000256" key="1">
    <source>
        <dbReference type="SAM" id="MobiDB-lite"/>
    </source>
</evidence>
<dbReference type="AlphaFoldDB" id="A0A6P4ZS59"/>
<accession>A0A6P4ZS59</accession>
<dbReference type="RefSeq" id="XP_019639653.1">
    <property type="nucleotide sequence ID" value="XM_019784094.1"/>
</dbReference>
<feature type="region of interest" description="Disordered" evidence="1">
    <location>
        <begin position="168"/>
        <end position="191"/>
    </location>
</feature>
<dbReference type="GO" id="GO:0043014">
    <property type="term" value="F:alpha-tubulin binding"/>
    <property type="evidence" value="ECO:0007669"/>
    <property type="project" value="InterPro"/>
</dbReference>
<dbReference type="OrthoDB" id="6047286at2759"/>
<dbReference type="Pfam" id="PF23652">
    <property type="entry name" value="TRAPP14_C"/>
    <property type="match status" value="1"/>
</dbReference>
<dbReference type="PANTHER" id="PTHR16096:SF8">
    <property type="entry name" value="TRAFFICKING PROTEIN PARTICLE COMPLEX SUBUNIT 14"/>
    <property type="match status" value="1"/>
</dbReference>